<gene>
    <name evidence="1" type="ORF">AU14_17630</name>
</gene>
<dbReference type="EMBL" id="CP007151">
    <property type="protein sequence ID" value="AHI30291.1"/>
    <property type="molecule type" value="Genomic_DNA"/>
</dbReference>
<sequence>MPYFDICFARPAARNTEQPKRVKAETEALAIEAYKRRVKDIPEGSRFYPRPISEMWRKKEQVARRLRKQAEGLGYTLTRVFDGEEWEELAANCSDRDYLDMAMCTDMTVVRFEKDFERLSFYFCWDNYPSECLYDHTANSNADAIARATIDHFEGKAGY</sequence>
<dbReference type="HOGENOM" id="CLU_1658713_0_0_6"/>
<dbReference type="RefSeq" id="WP_041342879.1">
    <property type="nucleotide sequence ID" value="NZ_CP007151.1"/>
</dbReference>
<organism evidence="1 2">
    <name type="scientific">Marinobacter similis</name>
    <dbReference type="NCBI Taxonomy" id="1420916"/>
    <lineage>
        <taxon>Bacteria</taxon>
        <taxon>Pseudomonadati</taxon>
        <taxon>Pseudomonadota</taxon>
        <taxon>Gammaproteobacteria</taxon>
        <taxon>Pseudomonadales</taxon>
        <taxon>Marinobacteraceae</taxon>
        <taxon>Marinobacter</taxon>
    </lineage>
</organism>
<reference evidence="1 2" key="1">
    <citation type="journal article" date="2014" name="Genome Announc.">
        <title>Draft Genome Sequences of Marinobacter similis A3d10T and Marinobacter salarius R9SW1T.</title>
        <authorList>
            <person name="Ivanova E.P."/>
            <person name="Ng H.J."/>
            <person name="Webb H.K."/>
            <person name="Feng G."/>
            <person name="Oshima K."/>
            <person name="Hattori M."/>
            <person name="Ohkuma M."/>
            <person name="Sergeev A.F."/>
            <person name="Mikhailov V.V."/>
            <person name="Crawford R.J."/>
            <person name="Sawabe T."/>
        </authorList>
    </citation>
    <scope>NUCLEOTIDE SEQUENCE [LARGE SCALE GENOMIC DNA]</scope>
    <source>
        <strain evidence="1 2">A3d10</strain>
    </source>
</reference>
<proteinExistence type="predicted"/>
<name>W5YMF6_9GAMM</name>
<dbReference type="STRING" id="1420916.AU14_17630"/>
<keyword evidence="2" id="KW-1185">Reference proteome</keyword>
<accession>W5YMF6</accession>
<dbReference type="Proteomes" id="UP000061489">
    <property type="component" value="Chromosome"/>
</dbReference>
<protein>
    <submittedName>
        <fullName evidence="1">Uncharacterized protein</fullName>
    </submittedName>
</protein>
<dbReference type="KEGG" id="msx:AU14_17630"/>
<evidence type="ECO:0000313" key="1">
    <source>
        <dbReference type="EMBL" id="AHI30291.1"/>
    </source>
</evidence>
<dbReference type="AlphaFoldDB" id="W5YMF6"/>
<evidence type="ECO:0000313" key="2">
    <source>
        <dbReference type="Proteomes" id="UP000061489"/>
    </source>
</evidence>